<dbReference type="Proteomes" id="UP000085678">
    <property type="component" value="Unplaced"/>
</dbReference>
<organism evidence="2 3">
    <name type="scientific">Lingula anatina</name>
    <name type="common">Brachiopod</name>
    <name type="synonym">Lingula unguis</name>
    <dbReference type="NCBI Taxonomy" id="7574"/>
    <lineage>
        <taxon>Eukaryota</taxon>
        <taxon>Metazoa</taxon>
        <taxon>Spiralia</taxon>
        <taxon>Lophotrochozoa</taxon>
        <taxon>Brachiopoda</taxon>
        <taxon>Linguliformea</taxon>
        <taxon>Lingulata</taxon>
        <taxon>Lingulida</taxon>
        <taxon>Linguloidea</taxon>
        <taxon>Lingulidae</taxon>
        <taxon>Lingula</taxon>
    </lineage>
</organism>
<dbReference type="KEGG" id="lak:106181111"/>
<feature type="region of interest" description="Disordered" evidence="1">
    <location>
        <begin position="156"/>
        <end position="206"/>
    </location>
</feature>
<protein>
    <submittedName>
        <fullName evidence="3">Uncharacterized protein LOC106181111 isoform X1</fullName>
    </submittedName>
</protein>
<evidence type="ECO:0000256" key="1">
    <source>
        <dbReference type="SAM" id="MobiDB-lite"/>
    </source>
</evidence>
<feature type="compositionally biased region" description="Low complexity" evidence="1">
    <location>
        <begin position="303"/>
        <end position="314"/>
    </location>
</feature>
<accession>A0A1S3KDZ5</accession>
<dbReference type="AlphaFoldDB" id="A0A1S3KDZ5"/>
<feature type="compositionally biased region" description="Basic residues" evidence="1">
    <location>
        <begin position="322"/>
        <end position="331"/>
    </location>
</feature>
<feature type="region of interest" description="Disordered" evidence="1">
    <location>
        <begin position="219"/>
        <end position="337"/>
    </location>
</feature>
<feature type="compositionally biased region" description="Low complexity" evidence="1">
    <location>
        <begin position="246"/>
        <end position="258"/>
    </location>
</feature>
<keyword evidence="2" id="KW-1185">Reference proteome</keyword>
<proteinExistence type="predicted"/>
<gene>
    <name evidence="3" type="primary">LOC106181111</name>
</gene>
<evidence type="ECO:0000313" key="3">
    <source>
        <dbReference type="RefSeq" id="XP_013420850.1"/>
    </source>
</evidence>
<feature type="compositionally biased region" description="Basic and acidic residues" evidence="1">
    <location>
        <begin position="282"/>
        <end position="293"/>
    </location>
</feature>
<sequence>MFFLVKECKPPRYPVPEKTADDMSKGQNNSSKAKKHPDAGTWYDGDLKDNDDEVVVIPSPKEEAAFRQAEKDKDLNLPYKRDMYSLKLPLPLFFWSDREREAHVLNQCENAKFGKLIRHFQEEKNMNTRRLRLEAKLVRNQASKIFPNFYAPDLAKRRTESAPPLSPKENRSKTPKRPKSSVAREGARSLSPEQSSESDNNEDDDEIDPFIAEFNTLFSKPEAEDGSEVSGEALISSTKGGKCWRTTPSSTPIVTPSPKNARVAFSNPGTGRPARSQSAFAVRKEPPNKKNPEAARCQSAVPSSKTGNSLGSSSPRPDVHPMKRSLHNRRPSYHDPIKTAYLLKQELRRNTRRRLVESPKPEFNIKQEVQNEKSKFKNIQEKIHVYVENLKEFQKPQAEQMVCERF</sequence>
<feature type="region of interest" description="Disordered" evidence="1">
    <location>
        <begin position="1"/>
        <end position="49"/>
    </location>
</feature>
<feature type="compositionally biased region" description="Basic and acidic residues" evidence="1">
    <location>
        <begin position="1"/>
        <end position="10"/>
    </location>
</feature>
<name>A0A1S3KDZ5_LINAN</name>
<reference evidence="3" key="1">
    <citation type="submission" date="2025-08" db="UniProtKB">
        <authorList>
            <consortium name="RefSeq"/>
        </authorList>
    </citation>
    <scope>IDENTIFICATION</scope>
    <source>
        <tissue evidence="3">Gonads</tissue>
    </source>
</reference>
<dbReference type="InParanoid" id="A0A1S3KDZ5"/>
<dbReference type="GeneID" id="106181111"/>
<evidence type="ECO:0000313" key="2">
    <source>
        <dbReference type="Proteomes" id="UP000085678"/>
    </source>
</evidence>
<dbReference type="RefSeq" id="XP_013420850.1">
    <property type="nucleotide sequence ID" value="XM_013565396.1"/>
</dbReference>